<evidence type="ECO:0000256" key="6">
    <source>
        <dbReference type="ARBA" id="ARBA00023326"/>
    </source>
</evidence>
<dbReference type="PROSITE" id="PS51257">
    <property type="entry name" value="PROKAR_LIPOPROTEIN"/>
    <property type="match status" value="1"/>
</dbReference>
<protein>
    <submittedName>
        <fullName evidence="11">Cellulase</fullName>
        <ecNumber evidence="11">3.2.1.4</ecNumber>
    </submittedName>
</protein>
<evidence type="ECO:0000256" key="3">
    <source>
        <dbReference type="ARBA" id="ARBA00023001"/>
    </source>
</evidence>
<name>A0A0H3V6E7_9BACT</name>
<evidence type="ECO:0000256" key="1">
    <source>
        <dbReference type="ARBA" id="ARBA00005641"/>
    </source>
</evidence>
<dbReference type="BRENDA" id="3.2.1.4">
    <property type="organism ID" value="14492"/>
</dbReference>
<dbReference type="SUPFAM" id="SSF51445">
    <property type="entry name" value="(Trans)glycosidases"/>
    <property type="match status" value="1"/>
</dbReference>
<keyword evidence="6" id="KW-0624">Polysaccharide degradation</keyword>
<reference evidence="11" key="1">
    <citation type="journal article" date="2015" name="Front. Microbiol.">
        <title>Synergistic function of four novel thermostable glycoside hydrolases from a long-term enriched thermophilic methanogenic digester.</title>
        <authorList>
            <person name="Wang M."/>
            <person name="Lai G.L."/>
            <person name="Nie Y."/>
            <person name="Geng S."/>
            <person name="Liu L."/>
            <person name="Zhu B."/>
            <person name="Shi Z."/>
            <person name="Wu X.L."/>
        </authorList>
    </citation>
    <scope>NUCLEOTIDE SEQUENCE</scope>
</reference>
<evidence type="ECO:0000256" key="4">
    <source>
        <dbReference type="ARBA" id="ARBA00023277"/>
    </source>
</evidence>
<accession>A0A0H3V6E7</accession>
<evidence type="ECO:0000256" key="8">
    <source>
        <dbReference type="SAM" id="MobiDB-lite"/>
    </source>
</evidence>
<organism evidence="11">
    <name type="scientific">bacterium enrichment culture</name>
    <dbReference type="NCBI Taxonomy" id="207831"/>
    <lineage>
        <taxon>Bacteria</taxon>
        <taxon>environmental samples</taxon>
    </lineage>
</organism>
<proteinExistence type="inferred from homology"/>
<feature type="compositionally biased region" description="Acidic residues" evidence="8">
    <location>
        <begin position="56"/>
        <end position="83"/>
    </location>
</feature>
<evidence type="ECO:0000256" key="7">
    <source>
        <dbReference type="RuleBase" id="RU361153"/>
    </source>
</evidence>
<dbReference type="PROSITE" id="PS00659">
    <property type="entry name" value="GLYCOSYL_HYDROL_F5"/>
    <property type="match status" value="1"/>
</dbReference>
<keyword evidence="3" id="KW-0136">Cellulose degradation</keyword>
<dbReference type="InterPro" id="IPR050386">
    <property type="entry name" value="Glycosyl_hydrolase_5"/>
</dbReference>
<gene>
    <name evidence="11" type="primary">cel</name>
</gene>
<comment type="similarity">
    <text evidence="1 7">Belongs to the glycosyl hydrolase 5 (cellulase A) family.</text>
</comment>
<evidence type="ECO:0000256" key="5">
    <source>
        <dbReference type="ARBA" id="ARBA00023295"/>
    </source>
</evidence>
<dbReference type="GO" id="GO:0005576">
    <property type="term" value="C:extracellular region"/>
    <property type="evidence" value="ECO:0007669"/>
    <property type="project" value="TreeGrafter"/>
</dbReference>
<dbReference type="PANTHER" id="PTHR31297:SF41">
    <property type="entry name" value="ENDOGLUCANASE, PUTATIVE (AFU_ORTHOLOGUE AFUA_5G01830)-RELATED"/>
    <property type="match status" value="1"/>
</dbReference>
<evidence type="ECO:0000256" key="9">
    <source>
        <dbReference type="SAM" id="SignalP"/>
    </source>
</evidence>
<dbReference type="EC" id="3.2.1.4" evidence="11"/>
<dbReference type="GO" id="GO:0009986">
    <property type="term" value="C:cell surface"/>
    <property type="evidence" value="ECO:0007669"/>
    <property type="project" value="TreeGrafter"/>
</dbReference>
<evidence type="ECO:0000256" key="2">
    <source>
        <dbReference type="ARBA" id="ARBA00022801"/>
    </source>
</evidence>
<evidence type="ECO:0000259" key="10">
    <source>
        <dbReference type="Pfam" id="PF00150"/>
    </source>
</evidence>
<dbReference type="GO" id="GO:0008422">
    <property type="term" value="F:beta-glucosidase activity"/>
    <property type="evidence" value="ECO:0007669"/>
    <property type="project" value="TreeGrafter"/>
</dbReference>
<feature type="domain" description="Glycoside hydrolase family 5" evidence="10">
    <location>
        <begin position="137"/>
        <end position="423"/>
    </location>
</feature>
<dbReference type="EMBL" id="KM982180">
    <property type="protein sequence ID" value="AJO67866.1"/>
    <property type="molecule type" value="Genomic_DNA"/>
</dbReference>
<sequence length="455" mass="51674">MARRKTRPAAVCLLVAVLLAMFLSGCGTKTGDQPAPGTVDEVPDKQDEVTLPSEPQEGEQTDQDESSEDTQPDSRETEDDAAQESENAITIPEINIEKKPIPENEALAFVKAMKAGWNLGNTFDAVDVAGLADKLDYEKAWVGVRTTEAVAIAVKNAGFNTIRIPVSWHNHVSGDDYKIDTEWLDRVQEVVDYAVKQGLYIIINIHHDMGREYIYPSREYMEQSSRYVKSIWSQVAERFKDYDHHLIFESLNEPRLVGHKNEWWPDPKDNDIKEAVECLNELNQIFVDTVRSTGGNNKDRYLMVPGYAAAFAGATHPDFRLPSDTADNRMILSVHAYTPYNFALQEGGVRTFEINRSSSTNEIDYFMDQLYDNFISRGIPVVIGEFGARNKNDNLQDRVNFMAYYVASATARGMTCIVWDNHAFTGDGELFGLLDRRYYRWRYPEIVEAMIRYAQ</sequence>
<keyword evidence="4" id="KW-0119">Carbohydrate metabolism</keyword>
<dbReference type="Gene3D" id="3.20.20.80">
    <property type="entry name" value="Glycosidases"/>
    <property type="match status" value="1"/>
</dbReference>
<dbReference type="AlphaFoldDB" id="A0A0H3V6E7"/>
<dbReference type="PANTHER" id="PTHR31297">
    <property type="entry name" value="GLUCAN ENDO-1,6-BETA-GLUCOSIDASE B"/>
    <property type="match status" value="1"/>
</dbReference>
<dbReference type="Pfam" id="PF00150">
    <property type="entry name" value="Cellulase"/>
    <property type="match status" value="1"/>
</dbReference>
<dbReference type="InterPro" id="IPR001547">
    <property type="entry name" value="Glyco_hydro_5"/>
</dbReference>
<dbReference type="GO" id="GO:0008810">
    <property type="term" value="F:cellulase activity"/>
    <property type="evidence" value="ECO:0007669"/>
    <property type="project" value="UniProtKB-EC"/>
</dbReference>
<keyword evidence="2 7" id="KW-0378">Hydrolase</keyword>
<dbReference type="InterPro" id="IPR018087">
    <property type="entry name" value="Glyco_hydro_5_CS"/>
</dbReference>
<evidence type="ECO:0000313" key="11">
    <source>
        <dbReference type="EMBL" id="AJO67866.1"/>
    </source>
</evidence>
<feature type="region of interest" description="Disordered" evidence="8">
    <location>
        <begin position="30"/>
        <end position="96"/>
    </location>
</feature>
<keyword evidence="9" id="KW-0732">Signal</keyword>
<feature type="chain" id="PRO_5005202901" evidence="9">
    <location>
        <begin position="21"/>
        <end position="455"/>
    </location>
</feature>
<keyword evidence="5 7" id="KW-0326">Glycosidase</keyword>
<feature type="signal peptide" evidence="9">
    <location>
        <begin position="1"/>
        <end position="20"/>
    </location>
</feature>
<dbReference type="InterPro" id="IPR017853">
    <property type="entry name" value="GH"/>
</dbReference>
<dbReference type="GO" id="GO:0030245">
    <property type="term" value="P:cellulose catabolic process"/>
    <property type="evidence" value="ECO:0007669"/>
    <property type="project" value="UniProtKB-KW"/>
</dbReference>